<accession>A0A7S9LTF9</accession>
<dbReference type="Pfam" id="PF12833">
    <property type="entry name" value="HTH_18"/>
    <property type="match status" value="1"/>
</dbReference>
<keyword evidence="3" id="KW-0804">Transcription</keyword>
<dbReference type="PRINTS" id="PR00032">
    <property type="entry name" value="HTHARAC"/>
</dbReference>
<dbReference type="Proteomes" id="UP000594800">
    <property type="component" value="Chromosome"/>
</dbReference>
<organism evidence="5 6">
    <name type="scientific">Pontivivens ytuae</name>
    <dbReference type="NCBI Taxonomy" id="2789856"/>
    <lineage>
        <taxon>Bacteria</taxon>
        <taxon>Pseudomonadati</taxon>
        <taxon>Pseudomonadota</taxon>
        <taxon>Alphaproteobacteria</taxon>
        <taxon>Rhodobacterales</taxon>
        <taxon>Paracoccaceae</taxon>
        <taxon>Pontivivens</taxon>
    </lineage>
</organism>
<protein>
    <submittedName>
        <fullName evidence="5">Helix-turn-helix transcriptional regulator</fullName>
    </submittedName>
</protein>
<dbReference type="InterPro" id="IPR020449">
    <property type="entry name" value="Tscrpt_reg_AraC-type_HTH"/>
</dbReference>
<evidence type="ECO:0000313" key="6">
    <source>
        <dbReference type="Proteomes" id="UP000594800"/>
    </source>
</evidence>
<name>A0A7S9LTF9_9RHOB</name>
<dbReference type="PROSITE" id="PS01124">
    <property type="entry name" value="HTH_ARAC_FAMILY_2"/>
    <property type="match status" value="1"/>
</dbReference>
<keyword evidence="6" id="KW-1185">Reference proteome</keyword>
<evidence type="ECO:0000259" key="4">
    <source>
        <dbReference type="PROSITE" id="PS01124"/>
    </source>
</evidence>
<dbReference type="RefSeq" id="WP_196104015.1">
    <property type="nucleotide sequence ID" value="NZ_CP064942.1"/>
</dbReference>
<dbReference type="InterPro" id="IPR018062">
    <property type="entry name" value="HTH_AraC-typ_CS"/>
</dbReference>
<sequence length="308" mass="33738">MAQEPAQDEREMAGRFRLRAAASRRIDFSGPPVTKLPEWGGVAGDDGVRFILHPPIDFELAYCIPHYFVFTPFARAVADVSIGDGTVRRRSWAAGSAFVVPPETLVRARMEDAVEFLCMTVEPERAEAVIGAAARGRRWAPQVIEEFADSGFAALQQEVRRSLLGDPLVEPAYLGALADAMMARLACAFLGQAIGREVKEALSPHLLHRILRHVDDQLCEKIAVEDLAAEAGLSRSHFSRAFQAATGEAPRDFIIGRRLSKARDLLAQTDLGIAEIAVQTGFSSQAHLSTAFKKRLGLSPARYRAAFR</sequence>
<gene>
    <name evidence="5" type="ORF">I0K15_03320</name>
</gene>
<evidence type="ECO:0000313" key="5">
    <source>
        <dbReference type="EMBL" id="QPH54814.1"/>
    </source>
</evidence>
<dbReference type="InterPro" id="IPR050204">
    <property type="entry name" value="AraC_XylS_family_regulators"/>
</dbReference>
<dbReference type="InterPro" id="IPR009057">
    <property type="entry name" value="Homeodomain-like_sf"/>
</dbReference>
<dbReference type="SUPFAM" id="SSF46689">
    <property type="entry name" value="Homeodomain-like"/>
    <property type="match status" value="2"/>
</dbReference>
<dbReference type="PANTHER" id="PTHR46796">
    <property type="entry name" value="HTH-TYPE TRANSCRIPTIONAL ACTIVATOR RHAS-RELATED"/>
    <property type="match status" value="1"/>
</dbReference>
<dbReference type="AlphaFoldDB" id="A0A7S9LTF9"/>
<dbReference type="InterPro" id="IPR018060">
    <property type="entry name" value="HTH_AraC"/>
</dbReference>
<keyword evidence="1" id="KW-0805">Transcription regulation</keyword>
<evidence type="ECO:0000256" key="3">
    <source>
        <dbReference type="ARBA" id="ARBA00023163"/>
    </source>
</evidence>
<feature type="domain" description="HTH araC/xylS-type" evidence="4">
    <location>
        <begin position="208"/>
        <end position="306"/>
    </location>
</feature>
<dbReference type="SMART" id="SM00342">
    <property type="entry name" value="HTH_ARAC"/>
    <property type="match status" value="1"/>
</dbReference>
<dbReference type="GO" id="GO:0003700">
    <property type="term" value="F:DNA-binding transcription factor activity"/>
    <property type="evidence" value="ECO:0007669"/>
    <property type="project" value="InterPro"/>
</dbReference>
<proteinExistence type="predicted"/>
<dbReference type="PROSITE" id="PS00041">
    <property type="entry name" value="HTH_ARAC_FAMILY_1"/>
    <property type="match status" value="1"/>
</dbReference>
<reference evidence="5 6" key="1">
    <citation type="submission" date="2020-11" db="EMBL/GenBank/DDBJ databases">
        <title>Description of Pontivivens ytuae sp. nov. isolated from deep sea sediment of Mariana Trench.</title>
        <authorList>
            <person name="Wang Z."/>
            <person name="Sun Q.-L."/>
            <person name="Xu X.-D."/>
            <person name="Tang Y.-Z."/>
            <person name="Zhang J."/>
        </authorList>
    </citation>
    <scope>NUCLEOTIDE SEQUENCE [LARGE SCALE GENOMIC DNA]</scope>
    <source>
        <strain evidence="5 6">MT2928</strain>
    </source>
</reference>
<dbReference type="GO" id="GO:0043565">
    <property type="term" value="F:sequence-specific DNA binding"/>
    <property type="evidence" value="ECO:0007669"/>
    <property type="project" value="InterPro"/>
</dbReference>
<dbReference type="EMBL" id="CP064942">
    <property type="protein sequence ID" value="QPH54814.1"/>
    <property type="molecule type" value="Genomic_DNA"/>
</dbReference>
<evidence type="ECO:0000256" key="2">
    <source>
        <dbReference type="ARBA" id="ARBA00023125"/>
    </source>
</evidence>
<dbReference type="KEGG" id="poz:I0K15_03320"/>
<evidence type="ECO:0000256" key="1">
    <source>
        <dbReference type="ARBA" id="ARBA00023015"/>
    </source>
</evidence>
<dbReference type="PANTHER" id="PTHR46796:SF14">
    <property type="entry name" value="TRANSCRIPTIONAL REGULATORY PROTEIN"/>
    <property type="match status" value="1"/>
</dbReference>
<keyword evidence="2" id="KW-0238">DNA-binding</keyword>
<dbReference type="Gene3D" id="1.10.10.60">
    <property type="entry name" value="Homeodomain-like"/>
    <property type="match status" value="1"/>
</dbReference>